<evidence type="ECO:0000256" key="1">
    <source>
        <dbReference type="SAM" id="Phobius"/>
    </source>
</evidence>
<keyword evidence="1" id="KW-0812">Transmembrane</keyword>
<dbReference type="AlphaFoldDB" id="W0I370"/>
<dbReference type="Gene3D" id="1.10.10.10">
    <property type="entry name" value="Winged helix-like DNA-binding domain superfamily/Winged helix DNA-binding domain"/>
    <property type="match status" value="1"/>
</dbReference>
<evidence type="ECO:0000313" key="3">
    <source>
        <dbReference type="Proteomes" id="UP000019027"/>
    </source>
</evidence>
<feature type="transmembrane region" description="Helical" evidence="1">
    <location>
        <begin position="198"/>
        <end position="219"/>
    </location>
</feature>
<protein>
    <submittedName>
        <fullName evidence="2">Transcriptional regulator, ArsR family</fullName>
    </submittedName>
</protein>
<organism evidence="2 3">
    <name type="scientific">Thermococcus paralvinellae</name>
    <dbReference type="NCBI Taxonomy" id="582419"/>
    <lineage>
        <taxon>Archaea</taxon>
        <taxon>Methanobacteriati</taxon>
        <taxon>Methanobacteriota</taxon>
        <taxon>Thermococci</taxon>
        <taxon>Thermococcales</taxon>
        <taxon>Thermococcaceae</taxon>
        <taxon>Thermococcus</taxon>
    </lineage>
</organism>
<accession>W0I370</accession>
<dbReference type="PANTHER" id="PTHR43132">
    <property type="entry name" value="ARSENICAL RESISTANCE OPERON REPRESSOR ARSR-RELATED"/>
    <property type="match status" value="1"/>
</dbReference>
<dbReference type="STRING" id="582419.TES1_1075"/>
<keyword evidence="1" id="KW-1133">Transmembrane helix</keyword>
<proteinExistence type="predicted"/>
<name>W0I370_9EURY</name>
<dbReference type="InterPro" id="IPR036388">
    <property type="entry name" value="WH-like_DNA-bd_sf"/>
</dbReference>
<dbReference type="InterPro" id="IPR051011">
    <property type="entry name" value="Metal_resp_trans_reg"/>
</dbReference>
<feature type="transmembrane region" description="Helical" evidence="1">
    <location>
        <begin position="110"/>
        <end position="126"/>
    </location>
</feature>
<dbReference type="InterPro" id="IPR011991">
    <property type="entry name" value="ArsR-like_HTH"/>
</dbReference>
<dbReference type="RefSeq" id="WP_042680982.1">
    <property type="nucleotide sequence ID" value="NZ_CP006965.1"/>
</dbReference>
<dbReference type="OrthoDB" id="11368at2157"/>
<dbReference type="PANTHER" id="PTHR43132:SF2">
    <property type="entry name" value="ARSENICAL RESISTANCE OPERON REPRESSOR ARSR-RELATED"/>
    <property type="match status" value="1"/>
</dbReference>
<gene>
    <name evidence="2" type="ORF">TES1_1075</name>
</gene>
<dbReference type="GeneID" id="24907086"/>
<dbReference type="Pfam" id="PF12840">
    <property type="entry name" value="HTH_20"/>
    <property type="match status" value="1"/>
</dbReference>
<dbReference type="KEGG" id="ths:TES1_1075"/>
<dbReference type="EMBL" id="CP006965">
    <property type="protein sequence ID" value="AHF80459.1"/>
    <property type="molecule type" value="Genomic_DNA"/>
</dbReference>
<dbReference type="Proteomes" id="UP000019027">
    <property type="component" value="Chromosome"/>
</dbReference>
<dbReference type="CDD" id="cd00090">
    <property type="entry name" value="HTH_ARSR"/>
    <property type="match status" value="1"/>
</dbReference>
<dbReference type="HOGENOM" id="CLU_098528_0_0_2"/>
<evidence type="ECO:0000313" key="2">
    <source>
        <dbReference type="EMBL" id="AHF80459.1"/>
    </source>
</evidence>
<keyword evidence="3" id="KW-1185">Reference proteome</keyword>
<sequence>MEFETISVDDEKAKELAQILMNEKSLAILRLLQEKTLSLSEIARELDLPLSTVSYHIDKMIKVGLVEIVGKKYGKRLQEVKLYRASPRPILLLPRKISVKDRILRTFEKIQIISLSIAGLIAYGVYKFSKVLLTPMKAGSKFAQEYAVQNITQNLTKTVTETVTQATIERVSTVTTPLTVTSTTTPALQKSATPPVLYLPYIVIVTFIILFLAFTHWLAKRNL</sequence>
<reference evidence="2 3" key="1">
    <citation type="journal article" date="2014" name="Int. J. Syst. Evol. Microbiol.">
        <title>Thermococcus paralvinellae sp. nov. and Thermococcus cleftensis sp. nov. of hyperthermophilic heterotrophs from deep-sea hydrothermal vents.</title>
        <authorList>
            <person name="Hensley S.A."/>
            <person name="Jung J.H."/>
            <person name="Park C.S."/>
            <person name="Holden J.F."/>
        </authorList>
    </citation>
    <scope>NUCLEOTIDE SEQUENCE [LARGE SCALE GENOMIC DNA]</scope>
    <source>
        <strain evidence="2 3">ES1</strain>
    </source>
</reference>
<keyword evidence="1" id="KW-0472">Membrane</keyword>
<dbReference type="SUPFAM" id="SSF46785">
    <property type="entry name" value="Winged helix' DNA-binding domain"/>
    <property type="match status" value="1"/>
</dbReference>
<dbReference type="InterPro" id="IPR036390">
    <property type="entry name" value="WH_DNA-bd_sf"/>
</dbReference>